<protein>
    <submittedName>
        <fullName evidence="2">Uncharacterized protein</fullName>
    </submittedName>
</protein>
<dbReference type="EMBL" id="JBBWWR010000007">
    <property type="protein sequence ID" value="KAK8963503.1"/>
    <property type="molecule type" value="Genomic_DNA"/>
</dbReference>
<evidence type="ECO:0000313" key="2">
    <source>
        <dbReference type="EMBL" id="KAK8963503.1"/>
    </source>
</evidence>
<feature type="compositionally biased region" description="Basic and acidic residues" evidence="1">
    <location>
        <begin position="12"/>
        <end position="21"/>
    </location>
</feature>
<feature type="compositionally biased region" description="Polar residues" evidence="1">
    <location>
        <begin position="75"/>
        <end position="86"/>
    </location>
</feature>
<keyword evidence="3" id="KW-1185">Reference proteome</keyword>
<feature type="region of interest" description="Disordered" evidence="1">
    <location>
        <begin position="1"/>
        <end position="21"/>
    </location>
</feature>
<organism evidence="2 3">
    <name type="scientific">Platanthera guangdongensis</name>
    <dbReference type="NCBI Taxonomy" id="2320717"/>
    <lineage>
        <taxon>Eukaryota</taxon>
        <taxon>Viridiplantae</taxon>
        <taxon>Streptophyta</taxon>
        <taxon>Embryophyta</taxon>
        <taxon>Tracheophyta</taxon>
        <taxon>Spermatophyta</taxon>
        <taxon>Magnoliopsida</taxon>
        <taxon>Liliopsida</taxon>
        <taxon>Asparagales</taxon>
        <taxon>Orchidaceae</taxon>
        <taxon>Orchidoideae</taxon>
        <taxon>Orchideae</taxon>
        <taxon>Orchidinae</taxon>
        <taxon>Platanthera</taxon>
    </lineage>
</organism>
<proteinExistence type="predicted"/>
<gene>
    <name evidence="2" type="ORF">KSP40_PGU004951</name>
</gene>
<feature type="region of interest" description="Disordered" evidence="1">
    <location>
        <begin position="64"/>
        <end position="92"/>
    </location>
</feature>
<sequence length="125" mass="13832">MAEVASGGPTGERARSRCARSERAATLRSMRTHDSARIVCTDTLRSLPSRNSPRDIRVPKEVFEQHSKPKELRHSTTCPSTRTVGSKQLERRPSHPLVAANIYVRDTSSVESGFLSSSTIICDHD</sequence>
<name>A0ABR2MKK9_9ASPA</name>
<evidence type="ECO:0000256" key="1">
    <source>
        <dbReference type="SAM" id="MobiDB-lite"/>
    </source>
</evidence>
<dbReference type="Proteomes" id="UP001412067">
    <property type="component" value="Unassembled WGS sequence"/>
</dbReference>
<reference evidence="2 3" key="1">
    <citation type="journal article" date="2022" name="Nat. Plants">
        <title>Genomes of leafy and leafless Platanthera orchids illuminate the evolution of mycoheterotrophy.</title>
        <authorList>
            <person name="Li M.H."/>
            <person name="Liu K.W."/>
            <person name="Li Z."/>
            <person name="Lu H.C."/>
            <person name="Ye Q.L."/>
            <person name="Zhang D."/>
            <person name="Wang J.Y."/>
            <person name="Li Y.F."/>
            <person name="Zhong Z.M."/>
            <person name="Liu X."/>
            <person name="Yu X."/>
            <person name="Liu D.K."/>
            <person name="Tu X.D."/>
            <person name="Liu B."/>
            <person name="Hao Y."/>
            <person name="Liao X.Y."/>
            <person name="Jiang Y.T."/>
            <person name="Sun W.H."/>
            <person name="Chen J."/>
            <person name="Chen Y.Q."/>
            <person name="Ai Y."/>
            <person name="Zhai J.W."/>
            <person name="Wu S.S."/>
            <person name="Zhou Z."/>
            <person name="Hsiao Y.Y."/>
            <person name="Wu W.L."/>
            <person name="Chen Y.Y."/>
            <person name="Lin Y.F."/>
            <person name="Hsu J.L."/>
            <person name="Li C.Y."/>
            <person name="Wang Z.W."/>
            <person name="Zhao X."/>
            <person name="Zhong W.Y."/>
            <person name="Ma X.K."/>
            <person name="Ma L."/>
            <person name="Huang J."/>
            <person name="Chen G.Z."/>
            <person name="Huang M.Z."/>
            <person name="Huang L."/>
            <person name="Peng D.H."/>
            <person name="Luo Y.B."/>
            <person name="Zou S.Q."/>
            <person name="Chen S.P."/>
            <person name="Lan S."/>
            <person name="Tsai W.C."/>
            <person name="Van de Peer Y."/>
            <person name="Liu Z.J."/>
        </authorList>
    </citation>
    <scope>NUCLEOTIDE SEQUENCE [LARGE SCALE GENOMIC DNA]</scope>
    <source>
        <strain evidence="2">Lor288</strain>
    </source>
</reference>
<comment type="caution">
    <text evidence="2">The sequence shown here is derived from an EMBL/GenBank/DDBJ whole genome shotgun (WGS) entry which is preliminary data.</text>
</comment>
<feature type="compositionally biased region" description="Basic and acidic residues" evidence="1">
    <location>
        <begin position="64"/>
        <end position="74"/>
    </location>
</feature>
<accession>A0ABR2MKK9</accession>
<evidence type="ECO:0000313" key="3">
    <source>
        <dbReference type="Proteomes" id="UP001412067"/>
    </source>
</evidence>